<feature type="region of interest" description="Disordered" evidence="3">
    <location>
        <begin position="323"/>
        <end position="348"/>
    </location>
</feature>
<dbReference type="SUPFAM" id="SSF51735">
    <property type="entry name" value="NAD(P)-binding Rossmann-fold domains"/>
    <property type="match status" value="1"/>
</dbReference>
<dbReference type="InterPro" id="IPR001509">
    <property type="entry name" value="Epimerase_deHydtase"/>
</dbReference>
<evidence type="ECO:0000313" key="6">
    <source>
        <dbReference type="Proteomes" id="UP001413721"/>
    </source>
</evidence>
<evidence type="ECO:0000256" key="2">
    <source>
        <dbReference type="ARBA" id="ARBA00007637"/>
    </source>
</evidence>
<dbReference type="RefSeq" id="WP_345937674.1">
    <property type="nucleotide sequence ID" value="NZ_JBBKTW010000005.1"/>
</dbReference>
<evidence type="ECO:0000259" key="4">
    <source>
        <dbReference type="SMART" id="SM00822"/>
    </source>
</evidence>
<dbReference type="SUPFAM" id="SSF51445">
    <property type="entry name" value="(Trans)glycosidases"/>
    <property type="match status" value="1"/>
</dbReference>
<accession>A0ABU9YLH9</accession>
<dbReference type="Gene3D" id="3.40.50.720">
    <property type="entry name" value="NAD(P)-binding Rossmann-like Domain"/>
    <property type="match status" value="1"/>
</dbReference>
<name>A0ABU9YLH9_9PROT</name>
<organism evidence="5 6">
    <name type="scientific">Tistrella arctica</name>
    <dbReference type="NCBI Taxonomy" id="3133430"/>
    <lineage>
        <taxon>Bacteria</taxon>
        <taxon>Pseudomonadati</taxon>
        <taxon>Pseudomonadota</taxon>
        <taxon>Alphaproteobacteria</taxon>
        <taxon>Geminicoccales</taxon>
        <taxon>Geminicoccaceae</taxon>
        <taxon>Tistrella</taxon>
    </lineage>
</organism>
<evidence type="ECO:0000256" key="3">
    <source>
        <dbReference type="SAM" id="MobiDB-lite"/>
    </source>
</evidence>
<keyword evidence="6" id="KW-1185">Reference proteome</keyword>
<dbReference type="EMBL" id="JBBKTW010000005">
    <property type="protein sequence ID" value="MEN2989656.1"/>
    <property type="molecule type" value="Genomic_DNA"/>
</dbReference>
<sequence>MTSARSQTRAAQTSAAPAFGVAEWFRPGDHMRVLDSLDHVEALGASWLRTHLSWADFHAPGGQDWYDWLIPTLAARVEVLPCIHYTPPSLSRTGTSAGPPRRPQDLADFVDLVLTRYGGHFPRIELWNEPNNLLDWDWRADPDWQIFCEMIGAAAWWSEHRGWPVVLGGPCPFDLNWLELMGERGVLGTVSAVGIHGFPGTWDSEAGGWEGWTRHITALRGLLDRHNPRAGIWITEGGYSTWRHDQREQARRFLQALDAPADRLYWYGLRDLPPDVAVQEGRQFDIRHYHMGMLDDRGRDKLLARLLRQGGVAAVRRKIAISEDSPRRADDGDADPAGTTRGTTRRRAASPVLITGGAGFIGSNLADALLTRGEDVILFDNLSRPGVSTNVDWLRARHGNHVALHAADIRDLDALSEAAGDAGSVFHLAAQVAVTESLTAPVEDFTINAAGTLHLLEALRAKPCPTPLVFASTNKVYGHLTHLALEQGPQGHLPVDARLRQGGIDEGHSLDLATPYGCSKGAADQYVLDYARSFGLPAAVLRMSCIYGPRQFGTEDQGWVAHFLIRALKGETVTLFGDGHQMRDILHVHDAVAAYLLLRDQITTHAGRAFNLGGGPTNAVSLMTVLDEIARLTGRPVTTRFEPPRTGDQLWFVADTRRLEAATGWRRQIQWKAGLTSLHDWLVEDGTAITGAAPPAALAERAAGADGGGGKQWSLMA</sequence>
<dbReference type="InterPro" id="IPR017853">
    <property type="entry name" value="GH"/>
</dbReference>
<comment type="pathway">
    <text evidence="1">Bacterial outer membrane biogenesis; LPS O-antigen biosynthesis.</text>
</comment>
<comment type="caution">
    <text evidence="5">The sequence shown here is derived from an EMBL/GenBank/DDBJ whole genome shotgun (WGS) entry which is preliminary data.</text>
</comment>
<dbReference type="SMART" id="SM00822">
    <property type="entry name" value="PKS_KR"/>
    <property type="match status" value="1"/>
</dbReference>
<gene>
    <name evidence="5" type="ORF">WG926_15170</name>
</gene>
<feature type="domain" description="Ketoreductase" evidence="4">
    <location>
        <begin position="350"/>
        <end position="507"/>
    </location>
</feature>
<evidence type="ECO:0000313" key="5">
    <source>
        <dbReference type="EMBL" id="MEN2989656.1"/>
    </source>
</evidence>
<dbReference type="InterPro" id="IPR057326">
    <property type="entry name" value="KR_dom"/>
</dbReference>
<dbReference type="Pfam" id="PF01370">
    <property type="entry name" value="Epimerase"/>
    <property type="match status" value="1"/>
</dbReference>
<reference evidence="5 6" key="1">
    <citation type="submission" date="2024-03" db="EMBL/GenBank/DDBJ databases">
        <title>High-quality draft genome sequencing of Tistrella sp. BH-R2-4.</title>
        <authorList>
            <person name="Dong C."/>
        </authorList>
    </citation>
    <scope>NUCLEOTIDE SEQUENCE [LARGE SCALE GENOMIC DNA]</scope>
    <source>
        <strain evidence="5 6">BH-R2-4</strain>
    </source>
</reference>
<dbReference type="Gene3D" id="3.20.20.80">
    <property type="entry name" value="Glycosidases"/>
    <property type="match status" value="1"/>
</dbReference>
<protein>
    <submittedName>
        <fullName evidence="5">NAD-dependent epimerase/dehydratase family protein</fullName>
    </submittedName>
</protein>
<proteinExistence type="inferred from homology"/>
<dbReference type="PANTHER" id="PTHR43000">
    <property type="entry name" value="DTDP-D-GLUCOSE 4,6-DEHYDRATASE-RELATED"/>
    <property type="match status" value="1"/>
</dbReference>
<dbReference type="Proteomes" id="UP001413721">
    <property type="component" value="Unassembled WGS sequence"/>
</dbReference>
<comment type="similarity">
    <text evidence="2">Belongs to the NAD(P)-dependent epimerase/dehydratase family.</text>
</comment>
<evidence type="ECO:0000256" key="1">
    <source>
        <dbReference type="ARBA" id="ARBA00005125"/>
    </source>
</evidence>
<dbReference type="InterPro" id="IPR036291">
    <property type="entry name" value="NAD(P)-bd_dom_sf"/>
</dbReference>